<accession>A0A6H5IAF5</accession>
<feature type="compositionally biased region" description="Basic and acidic residues" evidence="1">
    <location>
        <begin position="643"/>
        <end position="657"/>
    </location>
</feature>
<organism evidence="2 3">
    <name type="scientific">Trichogramma brassicae</name>
    <dbReference type="NCBI Taxonomy" id="86971"/>
    <lineage>
        <taxon>Eukaryota</taxon>
        <taxon>Metazoa</taxon>
        <taxon>Ecdysozoa</taxon>
        <taxon>Arthropoda</taxon>
        <taxon>Hexapoda</taxon>
        <taxon>Insecta</taxon>
        <taxon>Pterygota</taxon>
        <taxon>Neoptera</taxon>
        <taxon>Endopterygota</taxon>
        <taxon>Hymenoptera</taxon>
        <taxon>Apocrita</taxon>
        <taxon>Proctotrupomorpha</taxon>
        <taxon>Chalcidoidea</taxon>
        <taxon>Trichogrammatidae</taxon>
        <taxon>Trichogramma</taxon>
    </lineage>
</organism>
<protein>
    <submittedName>
        <fullName evidence="2">Uncharacterized protein</fullName>
    </submittedName>
</protein>
<dbReference type="Proteomes" id="UP000479190">
    <property type="component" value="Unassembled WGS sequence"/>
</dbReference>
<sequence length="719" mass="81409">AANRARAEPERLVLEPEPSFVLYTHSLEAGSSGSLATDQNTSAENSSGMQISITEPVSKRPRSLILWFDDCTYVYTRLPCPSDESNSTSSHDAQRILQSSCSSSSRRSTRAYNRVSLKAKNERLFASKVAFFGGNRILHIRASTIYIDALAGWLGCTVYRTSCGWQHSQRRKTCSQYAWKALKGLETRGSASKFSSCLKRRRRRRYLCTSPVKVVKKMSQPMYTHRAVRARVSICLEEETRIDNGNVSVYTRNCAAPPPDGARETSYSMLSNMLNCEYKSAKNISRETNIRDRRQFRSNIINGYIDRYIADSCHMMRIDQDADLFSVTFLSFSMPPVRRKKKKRKEENVLDQEVPRQPSSDQTLVVSEESQRKSEEECDALKCMSVWCSQEAPRRAMVRPNLYEEVLGRAAGLRLLTVNLVEEIPEFALLSHVAWKLPVKLPRKNSRKLPESWILATMKHPLRIINQIFVIKIQVFEIERRTDSHAIGVAVAIAAAATVAATVAPREINDRLNVQTFITRVYLYNTPAATPRVYLSHDDADDELDDEFYNENLLVLLAPISSFRSSATAATPCYTPPAAHTSSSSSSSSSSSNNSRKSSALISIYVHFSWISEQEGERKGANFQRVVIRNEDGTKKNRRHQKRVEGEKSRIREESQIDRRHAARELVYLPKTNGQKEKEKHIALGLRIYNYVFLPQVGISFGPIKYISQGERQSSAGDI</sequence>
<dbReference type="AlphaFoldDB" id="A0A6H5IAF5"/>
<feature type="region of interest" description="Disordered" evidence="1">
    <location>
        <begin position="574"/>
        <end position="595"/>
    </location>
</feature>
<proteinExistence type="predicted"/>
<dbReference type="EMBL" id="CADCXV010000711">
    <property type="protein sequence ID" value="CAB0033477.1"/>
    <property type="molecule type" value="Genomic_DNA"/>
</dbReference>
<feature type="region of interest" description="Disordered" evidence="1">
    <location>
        <begin position="632"/>
        <end position="657"/>
    </location>
</feature>
<name>A0A6H5IAF5_9HYME</name>
<keyword evidence="3" id="KW-1185">Reference proteome</keyword>
<evidence type="ECO:0000313" key="2">
    <source>
        <dbReference type="EMBL" id="CAB0033477.1"/>
    </source>
</evidence>
<evidence type="ECO:0000313" key="3">
    <source>
        <dbReference type="Proteomes" id="UP000479190"/>
    </source>
</evidence>
<feature type="region of interest" description="Disordered" evidence="1">
    <location>
        <begin position="341"/>
        <end position="371"/>
    </location>
</feature>
<gene>
    <name evidence="2" type="ORF">TBRA_LOCUS5384</name>
</gene>
<feature type="region of interest" description="Disordered" evidence="1">
    <location>
        <begin position="31"/>
        <end position="53"/>
    </location>
</feature>
<evidence type="ECO:0000256" key="1">
    <source>
        <dbReference type="SAM" id="MobiDB-lite"/>
    </source>
</evidence>
<feature type="non-terminal residue" evidence="2">
    <location>
        <position position="1"/>
    </location>
</feature>
<reference evidence="2 3" key="1">
    <citation type="submission" date="2020-02" db="EMBL/GenBank/DDBJ databases">
        <authorList>
            <person name="Ferguson B K."/>
        </authorList>
    </citation>
    <scope>NUCLEOTIDE SEQUENCE [LARGE SCALE GENOMIC DNA]</scope>
</reference>